<comment type="caution">
    <text evidence="1">The sequence shown here is derived from an EMBL/GenBank/DDBJ whole genome shotgun (WGS) entry which is preliminary data.</text>
</comment>
<organism evidence="1 2">
    <name type="scientific">Hibiscus sabdariffa</name>
    <name type="common">roselle</name>
    <dbReference type="NCBI Taxonomy" id="183260"/>
    <lineage>
        <taxon>Eukaryota</taxon>
        <taxon>Viridiplantae</taxon>
        <taxon>Streptophyta</taxon>
        <taxon>Embryophyta</taxon>
        <taxon>Tracheophyta</taxon>
        <taxon>Spermatophyta</taxon>
        <taxon>Magnoliopsida</taxon>
        <taxon>eudicotyledons</taxon>
        <taxon>Gunneridae</taxon>
        <taxon>Pentapetalae</taxon>
        <taxon>rosids</taxon>
        <taxon>malvids</taxon>
        <taxon>Malvales</taxon>
        <taxon>Malvaceae</taxon>
        <taxon>Malvoideae</taxon>
        <taxon>Hibiscus</taxon>
    </lineage>
</organism>
<keyword evidence="2" id="KW-1185">Reference proteome</keyword>
<dbReference type="Proteomes" id="UP001396334">
    <property type="component" value="Unassembled WGS sequence"/>
</dbReference>
<protein>
    <submittedName>
        <fullName evidence="1">Uncharacterized protein</fullName>
    </submittedName>
</protein>
<evidence type="ECO:0000313" key="1">
    <source>
        <dbReference type="EMBL" id="KAK9030836.1"/>
    </source>
</evidence>
<accession>A0ABR2T033</accession>
<reference evidence="1 2" key="1">
    <citation type="journal article" date="2024" name="G3 (Bethesda)">
        <title>Genome assembly of Hibiscus sabdariffa L. provides insights into metabolisms of medicinal natural products.</title>
        <authorList>
            <person name="Kim T."/>
        </authorList>
    </citation>
    <scope>NUCLEOTIDE SEQUENCE [LARGE SCALE GENOMIC DNA]</scope>
    <source>
        <strain evidence="1">TK-2024</strain>
        <tissue evidence="1">Old leaves</tissue>
    </source>
</reference>
<dbReference type="EMBL" id="JBBPBN010000010">
    <property type="protein sequence ID" value="KAK9030836.1"/>
    <property type="molecule type" value="Genomic_DNA"/>
</dbReference>
<evidence type="ECO:0000313" key="2">
    <source>
        <dbReference type="Proteomes" id="UP001396334"/>
    </source>
</evidence>
<gene>
    <name evidence="1" type="ORF">V6N11_032246</name>
</gene>
<proteinExistence type="predicted"/>
<sequence length="102" mass="11505">MRPVSGKQAASLNTGIFSSSSCSSFHEPSFIAHHTNVFPQIGTTIDIYDRIWSPLRHPGSDRINTSLDIDIRCSRQWTKKSEMIHTETVLGNFEQQEKDVQG</sequence>
<name>A0ABR2T033_9ROSI</name>
<dbReference type="PROSITE" id="PS51257">
    <property type="entry name" value="PROKAR_LIPOPROTEIN"/>
    <property type="match status" value="1"/>
</dbReference>